<comment type="caution">
    <text evidence="1">The sequence shown here is derived from an EMBL/GenBank/DDBJ whole genome shotgun (WGS) entry which is preliminary data.</text>
</comment>
<dbReference type="Proteomes" id="UP001152561">
    <property type="component" value="Unassembled WGS sequence"/>
</dbReference>
<keyword evidence="2" id="KW-1185">Reference proteome</keyword>
<accession>A0A9Q1MHU0</accession>
<organism evidence="1 2">
    <name type="scientific">Anisodus acutangulus</name>
    <dbReference type="NCBI Taxonomy" id="402998"/>
    <lineage>
        <taxon>Eukaryota</taxon>
        <taxon>Viridiplantae</taxon>
        <taxon>Streptophyta</taxon>
        <taxon>Embryophyta</taxon>
        <taxon>Tracheophyta</taxon>
        <taxon>Spermatophyta</taxon>
        <taxon>Magnoliopsida</taxon>
        <taxon>eudicotyledons</taxon>
        <taxon>Gunneridae</taxon>
        <taxon>Pentapetalae</taxon>
        <taxon>asterids</taxon>
        <taxon>lamiids</taxon>
        <taxon>Solanales</taxon>
        <taxon>Solanaceae</taxon>
        <taxon>Solanoideae</taxon>
        <taxon>Hyoscyameae</taxon>
        <taxon>Anisodus</taxon>
    </lineage>
</organism>
<reference evidence="2" key="1">
    <citation type="journal article" date="2023" name="Proc. Natl. Acad. Sci. U.S.A.">
        <title>Genomic and structural basis for evolution of tropane alkaloid biosynthesis.</title>
        <authorList>
            <person name="Wanga Y.-J."/>
            <person name="Taina T."/>
            <person name="Yua J.-Y."/>
            <person name="Lia J."/>
            <person name="Xua B."/>
            <person name="Chenc J."/>
            <person name="D'Auriad J.C."/>
            <person name="Huanga J.-P."/>
            <person name="Huanga S.-X."/>
        </authorList>
    </citation>
    <scope>NUCLEOTIDE SEQUENCE [LARGE SCALE GENOMIC DNA]</scope>
    <source>
        <strain evidence="2">cv. KIB-2019</strain>
    </source>
</reference>
<gene>
    <name evidence="1" type="ORF">K7X08_004775</name>
</gene>
<dbReference type="AlphaFoldDB" id="A0A9Q1MHU0"/>
<evidence type="ECO:0000313" key="2">
    <source>
        <dbReference type="Proteomes" id="UP001152561"/>
    </source>
</evidence>
<evidence type="ECO:0000313" key="1">
    <source>
        <dbReference type="EMBL" id="KAJ8558009.1"/>
    </source>
</evidence>
<sequence>MSVSGSFWSGKDGKISYLFFIKVKIEILPIPPISMASGHFSLSFFSNRFGVMLPNSSYKGMAKQLKLQLLLVNNNNNIPTWICEGSVRRPYFYLALVGSS</sequence>
<protein>
    <submittedName>
        <fullName evidence="1">Uncharacterized protein</fullName>
    </submittedName>
</protein>
<dbReference type="EMBL" id="JAJAGQ010000007">
    <property type="protein sequence ID" value="KAJ8558009.1"/>
    <property type="molecule type" value="Genomic_DNA"/>
</dbReference>
<proteinExistence type="predicted"/>
<name>A0A9Q1MHU0_9SOLA</name>